<accession>A0ABT1SEP3</accession>
<dbReference type="Pfam" id="PF12844">
    <property type="entry name" value="HTH_19"/>
    <property type="match status" value="3"/>
</dbReference>
<keyword evidence="2" id="KW-0238">DNA-binding</keyword>
<feature type="domain" description="HTH cro/C1-type" evidence="4">
    <location>
        <begin position="178"/>
        <end position="232"/>
    </location>
</feature>
<dbReference type="PROSITE" id="PS50943">
    <property type="entry name" value="HTH_CROC1"/>
    <property type="match status" value="4"/>
</dbReference>
<name>A0ABT1SEP3_9FIRM</name>
<proteinExistence type="predicted"/>
<keyword evidence="1" id="KW-0805">Transcription regulation</keyword>
<dbReference type="CDD" id="cd00093">
    <property type="entry name" value="HTH_XRE"/>
    <property type="match status" value="4"/>
</dbReference>
<dbReference type="PANTHER" id="PTHR40661:SF3">
    <property type="entry name" value="FELS-1 PROPHAGE TRANSCRIPTIONAL REGULATOR"/>
    <property type="match status" value="1"/>
</dbReference>
<keyword evidence="3" id="KW-0804">Transcription</keyword>
<organism evidence="5 6">
    <name type="scientific">Tissierella carlieri</name>
    <dbReference type="NCBI Taxonomy" id="689904"/>
    <lineage>
        <taxon>Bacteria</taxon>
        <taxon>Bacillati</taxon>
        <taxon>Bacillota</taxon>
        <taxon>Tissierellia</taxon>
        <taxon>Tissierellales</taxon>
        <taxon>Tissierellaceae</taxon>
        <taxon>Tissierella</taxon>
    </lineage>
</organism>
<evidence type="ECO:0000256" key="1">
    <source>
        <dbReference type="ARBA" id="ARBA00023015"/>
    </source>
</evidence>
<feature type="domain" description="HTH cro/C1-type" evidence="4">
    <location>
        <begin position="272"/>
        <end position="325"/>
    </location>
</feature>
<dbReference type="RefSeq" id="WP_256312542.1">
    <property type="nucleotide sequence ID" value="NZ_JANGAC010000017.1"/>
</dbReference>
<dbReference type="Proteomes" id="UP001524478">
    <property type="component" value="Unassembled WGS sequence"/>
</dbReference>
<dbReference type="Pfam" id="PF01381">
    <property type="entry name" value="HTH_3"/>
    <property type="match status" value="1"/>
</dbReference>
<dbReference type="InterPro" id="IPR001387">
    <property type="entry name" value="Cro/C1-type_HTH"/>
</dbReference>
<sequence length="412" mass="47071">MDTVGSRIKYLRLKNNLNQKDFCKKINLGQSRLSEIESDKTKPSFDTLISINKTFDISLDWLMLGVENSINEDNSCISNLSNNDSIRQITSDDTFIDFSKRLKYVIDHSPYDQKEVANIIGISEHSFTKYLNGRIPQAEILYKIASFYGTTMEWLLTGIKNRIDIPPNSNKITIGDRIRYLRNENNLSMAELAEIINVSSSNICDWENGKTNLSSINLLSLSNYFKVSADWLLTGEDYCLSPKKGRSGGVKSELNYDETLGKINAIEFGKRLKFVIEESNTTQKSLAKQIGISQNSMSTYVNGTIPGINILFTLSKILGVSIEWLLTGNETITANLMHDLTEEDKKDLRVFLAFLKERRKHNSYASSYKFEDVENSNIDIVENSDDDCYVDEYKLELIEKLRKKRDEKRGKK</sequence>
<feature type="domain" description="HTH cro/C1-type" evidence="4">
    <location>
        <begin position="113"/>
        <end position="155"/>
    </location>
</feature>
<feature type="domain" description="HTH cro/C1-type" evidence="4">
    <location>
        <begin position="8"/>
        <end position="62"/>
    </location>
</feature>
<reference evidence="5 6" key="1">
    <citation type="submission" date="2022-06" db="EMBL/GenBank/DDBJ databases">
        <title>Isolation of gut microbiota from human fecal samples.</title>
        <authorList>
            <person name="Pamer E.G."/>
            <person name="Barat B."/>
            <person name="Waligurski E."/>
            <person name="Medina S."/>
            <person name="Paddock L."/>
            <person name="Mostad J."/>
        </authorList>
    </citation>
    <scope>NUCLEOTIDE SEQUENCE [LARGE SCALE GENOMIC DNA]</scope>
    <source>
        <strain evidence="5 6">DFI.7.95</strain>
    </source>
</reference>
<evidence type="ECO:0000256" key="2">
    <source>
        <dbReference type="ARBA" id="ARBA00023125"/>
    </source>
</evidence>
<comment type="caution">
    <text evidence="5">The sequence shown here is derived from an EMBL/GenBank/DDBJ whole genome shotgun (WGS) entry which is preliminary data.</text>
</comment>
<evidence type="ECO:0000256" key="3">
    <source>
        <dbReference type="ARBA" id="ARBA00023163"/>
    </source>
</evidence>
<gene>
    <name evidence="5" type="ORF">NE686_17760</name>
</gene>
<evidence type="ECO:0000259" key="4">
    <source>
        <dbReference type="PROSITE" id="PS50943"/>
    </source>
</evidence>
<evidence type="ECO:0000313" key="6">
    <source>
        <dbReference type="Proteomes" id="UP001524478"/>
    </source>
</evidence>
<dbReference type="EMBL" id="JANGAC010000017">
    <property type="protein sequence ID" value="MCQ4924951.1"/>
    <property type="molecule type" value="Genomic_DNA"/>
</dbReference>
<dbReference type="SMART" id="SM00530">
    <property type="entry name" value="HTH_XRE"/>
    <property type="match status" value="4"/>
</dbReference>
<dbReference type="InterPro" id="IPR010982">
    <property type="entry name" value="Lambda_DNA-bd_dom_sf"/>
</dbReference>
<keyword evidence="6" id="KW-1185">Reference proteome</keyword>
<evidence type="ECO:0000313" key="5">
    <source>
        <dbReference type="EMBL" id="MCQ4924951.1"/>
    </source>
</evidence>
<protein>
    <submittedName>
        <fullName evidence="5">Helix-turn-helix domain-containing protein</fullName>
    </submittedName>
</protein>
<dbReference type="Gene3D" id="1.10.260.40">
    <property type="entry name" value="lambda repressor-like DNA-binding domains"/>
    <property type="match status" value="4"/>
</dbReference>
<dbReference type="SUPFAM" id="SSF47413">
    <property type="entry name" value="lambda repressor-like DNA-binding domains"/>
    <property type="match status" value="4"/>
</dbReference>
<dbReference type="PANTHER" id="PTHR40661">
    <property type="match status" value="1"/>
</dbReference>